<accession>A0A923LUC4</accession>
<dbReference type="Gene3D" id="1.10.10.10">
    <property type="entry name" value="Winged helix-like DNA-binding domain superfamily/Winged helix DNA-binding domain"/>
    <property type="match status" value="1"/>
</dbReference>
<sequence>MPRRKNDSPFPGSNTLLVLAMLEDADKYGYQIIRELECRSDQTFSMNEGTLYPILHSLEERGEVRSYERESTAGRLRRYYQLTRQGVKTLARCRREWEKFCKSFGKVVGGEACVTK</sequence>
<keyword evidence="3" id="KW-1185">Reference proteome</keyword>
<dbReference type="InterPro" id="IPR036390">
    <property type="entry name" value="WH_DNA-bd_sf"/>
</dbReference>
<dbReference type="InterPro" id="IPR052509">
    <property type="entry name" value="Metal_resp_DNA-bind_regulator"/>
</dbReference>
<gene>
    <name evidence="2" type="ORF">H8S45_03870</name>
</gene>
<dbReference type="EMBL" id="JACOPL010000003">
    <property type="protein sequence ID" value="MBC5724596.1"/>
    <property type="molecule type" value="Genomic_DNA"/>
</dbReference>
<evidence type="ECO:0000313" key="3">
    <source>
        <dbReference type="Proteomes" id="UP000606499"/>
    </source>
</evidence>
<dbReference type="InterPro" id="IPR036388">
    <property type="entry name" value="WH-like_DNA-bd_sf"/>
</dbReference>
<dbReference type="AlphaFoldDB" id="A0A923LUC4"/>
<dbReference type="PANTHER" id="PTHR33169:SF14">
    <property type="entry name" value="TRANSCRIPTIONAL REGULATOR RV3488"/>
    <property type="match status" value="1"/>
</dbReference>
<evidence type="ECO:0000259" key="1">
    <source>
        <dbReference type="Pfam" id="PF03551"/>
    </source>
</evidence>
<comment type="caution">
    <text evidence="2">The sequence shown here is derived from an EMBL/GenBank/DDBJ whole genome shotgun (WGS) entry which is preliminary data.</text>
</comment>
<feature type="domain" description="Transcription regulator PadR N-terminal" evidence="1">
    <location>
        <begin position="18"/>
        <end position="91"/>
    </location>
</feature>
<evidence type="ECO:0000313" key="2">
    <source>
        <dbReference type="EMBL" id="MBC5724596.1"/>
    </source>
</evidence>
<proteinExistence type="predicted"/>
<dbReference type="Pfam" id="PF03551">
    <property type="entry name" value="PadR"/>
    <property type="match status" value="1"/>
</dbReference>
<dbReference type="RefSeq" id="WP_054326865.1">
    <property type="nucleotide sequence ID" value="NZ_JACOPL010000003.1"/>
</dbReference>
<reference evidence="2" key="1">
    <citation type="submission" date="2020-08" db="EMBL/GenBank/DDBJ databases">
        <title>Genome public.</title>
        <authorList>
            <person name="Liu C."/>
            <person name="Sun Q."/>
        </authorList>
    </citation>
    <scope>NUCLEOTIDE SEQUENCE</scope>
    <source>
        <strain evidence="2">NSJ-28</strain>
    </source>
</reference>
<organism evidence="2 3">
    <name type="scientific">Agathobaculum faecis</name>
    <dbReference type="NCBI Taxonomy" id="2763013"/>
    <lineage>
        <taxon>Bacteria</taxon>
        <taxon>Bacillati</taxon>
        <taxon>Bacillota</taxon>
        <taxon>Clostridia</taxon>
        <taxon>Eubacteriales</taxon>
        <taxon>Butyricicoccaceae</taxon>
        <taxon>Agathobaculum</taxon>
    </lineage>
</organism>
<dbReference type="InterPro" id="IPR005149">
    <property type="entry name" value="Tscrpt_reg_PadR_N"/>
</dbReference>
<name>A0A923LUC4_9FIRM</name>
<dbReference type="Proteomes" id="UP000606499">
    <property type="component" value="Unassembled WGS sequence"/>
</dbReference>
<dbReference type="PANTHER" id="PTHR33169">
    <property type="entry name" value="PADR-FAMILY TRANSCRIPTIONAL REGULATOR"/>
    <property type="match status" value="1"/>
</dbReference>
<protein>
    <submittedName>
        <fullName evidence="2">PadR family transcriptional regulator</fullName>
    </submittedName>
</protein>
<dbReference type="SUPFAM" id="SSF46785">
    <property type="entry name" value="Winged helix' DNA-binding domain"/>
    <property type="match status" value="1"/>
</dbReference>